<dbReference type="Proteomes" id="UP000640489">
    <property type="component" value="Unassembled WGS sequence"/>
</dbReference>
<proteinExistence type="predicted"/>
<evidence type="ECO:0000256" key="1">
    <source>
        <dbReference type="SAM" id="SignalP"/>
    </source>
</evidence>
<keyword evidence="3" id="KW-1185">Reference proteome</keyword>
<keyword evidence="1" id="KW-0732">Signal</keyword>
<name>A0A930YEB7_9ACTN</name>
<dbReference type="AlphaFoldDB" id="A0A930YEB7"/>
<evidence type="ECO:0000313" key="3">
    <source>
        <dbReference type="Proteomes" id="UP000640489"/>
    </source>
</evidence>
<comment type="caution">
    <text evidence="2">The sequence shown here is derived from an EMBL/GenBank/DDBJ whole genome shotgun (WGS) entry which is preliminary data.</text>
</comment>
<evidence type="ECO:0000313" key="2">
    <source>
        <dbReference type="EMBL" id="MBF4763558.1"/>
    </source>
</evidence>
<feature type="chain" id="PRO_5038381612" evidence="1">
    <location>
        <begin position="27"/>
        <end position="45"/>
    </location>
</feature>
<sequence>MARRSKLAVAAVAAALVASLGATAVAASPDAGGVHMVKRDASGCC</sequence>
<gene>
    <name evidence="2" type="ORF">ISU07_10500</name>
</gene>
<dbReference type="EMBL" id="JADKPN010000005">
    <property type="protein sequence ID" value="MBF4763558.1"/>
    <property type="molecule type" value="Genomic_DNA"/>
</dbReference>
<accession>A0A930YEB7</accession>
<protein>
    <submittedName>
        <fullName evidence="2">Uncharacterized protein</fullName>
    </submittedName>
</protein>
<dbReference type="RefSeq" id="WP_194706746.1">
    <property type="nucleotide sequence ID" value="NZ_JADKPN010000005.1"/>
</dbReference>
<reference evidence="2" key="1">
    <citation type="submission" date="2020-11" db="EMBL/GenBank/DDBJ databases">
        <title>Nocardioides sp. nov., isolated from Soil of Cynanchum wilfordii Hemsley rhizosphere.</title>
        <authorList>
            <person name="Lee J.-S."/>
            <person name="Suh M.K."/>
            <person name="Kim J.-S."/>
        </authorList>
    </citation>
    <scope>NUCLEOTIDE SEQUENCE</scope>
    <source>
        <strain evidence="2">KCTC 19275</strain>
    </source>
</reference>
<organism evidence="2 3">
    <name type="scientific">Nocardioides islandensis</name>
    <dbReference type="NCBI Taxonomy" id="433663"/>
    <lineage>
        <taxon>Bacteria</taxon>
        <taxon>Bacillati</taxon>
        <taxon>Actinomycetota</taxon>
        <taxon>Actinomycetes</taxon>
        <taxon>Propionibacteriales</taxon>
        <taxon>Nocardioidaceae</taxon>
        <taxon>Nocardioides</taxon>
    </lineage>
</organism>
<feature type="signal peptide" evidence="1">
    <location>
        <begin position="1"/>
        <end position="26"/>
    </location>
</feature>